<proteinExistence type="predicted"/>
<protein>
    <submittedName>
        <fullName evidence="1">Uncharacterized protein</fullName>
    </submittedName>
</protein>
<accession>A0A0A9FRI0</accession>
<reference evidence="1" key="2">
    <citation type="journal article" date="2015" name="Data Brief">
        <title>Shoot transcriptome of the giant reed, Arundo donax.</title>
        <authorList>
            <person name="Barrero R.A."/>
            <person name="Guerrero F.D."/>
            <person name="Moolhuijzen P."/>
            <person name="Goolsby J.A."/>
            <person name="Tidwell J."/>
            <person name="Bellgard S.E."/>
            <person name="Bellgard M.I."/>
        </authorList>
    </citation>
    <scope>NUCLEOTIDE SEQUENCE</scope>
    <source>
        <tissue evidence="1">Shoot tissue taken approximately 20 cm above the soil surface</tissue>
    </source>
</reference>
<sequence length="130" mass="13992">MQRPTTPSMHPLRSHFAQEPCMSYCFFWLSKNFSFGKLDLNCSTSCGLKTVRSGCPIFTLPASSINRLGNRRSSLYLSSAGLDTFPLLIKSATIIAVLCGLSVSTGVALISCTTPYICTAESTGPAINFP</sequence>
<dbReference type="EMBL" id="GBRH01182456">
    <property type="protein sequence ID" value="JAE15440.1"/>
    <property type="molecule type" value="Transcribed_RNA"/>
</dbReference>
<reference evidence="1" key="1">
    <citation type="submission" date="2014-09" db="EMBL/GenBank/DDBJ databases">
        <authorList>
            <person name="Magalhaes I.L.F."/>
            <person name="Oliveira U."/>
            <person name="Santos F.R."/>
            <person name="Vidigal T.H.D.A."/>
            <person name="Brescovit A.D."/>
            <person name="Santos A.J."/>
        </authorList>
    </citation>
    <scope>NUCLEOTIDE SEQUENCE</scope>
    <source>
        <tissue evidence="1">Shoot tissue taken approximately 20 cm above the soil surface</tissue>
    </source>
</reference>
<evidence type="ECO:0000313" key="1">
    <source>
        <dbReference type="EMBL" id="JAE15440.1"/>
    </source>
</evidence>
<name>A0A0A9FRI0_ARUDO</name>
<organism evidence="1">
    <name type="scientific">Arundo donax</name>
    <name type="common">Giant reed</name>
    <name type="synonym">Donax arundinaceus</name>
    <dbReference type="NCBI Taxonomy" id="35708"/>
    <lineage>
        <taxon>Eukaryota</taxon>
        <taxon>Viridiplantae</taxon>
        <taxon>Streptophyta</taxon>
        <taxon>Embryophyta</taxon>
        <taxon>Tracheophyta</taxon>
        <taxon>Spermatophyta</taxon>
        <taxon>Magnoliopsida</taxon>
        <taxon>Liliopsida</taxon>
        <taxon>Poales</taxon>
        <taxon>Poaceae</taxon>
        <taxon>PACMAD clade</taxon>
        <taxon>Arundinoideae</taxon>
        <taxon>Arundineae</taxon>
        <taxon>Arundo</taxon>
    </lineage>
</organism>
<dbReference type="AlphaFoldDB" id="A0A0A9FRI0"/>